<keyword evidence="2" id="KW-1185">Reference proteome</keyword>
<reference evidence="1 2" key="1">
    <citation type="journal article" date="2019" name="Sci. Rep.">
        <title>Orb-weaving spider Araneus ventricosus genome elucidates the spidroin gene catalogue.</title>
        <authorList>
            <person name="Kono N."/>
            <person name="Nakamura H."/>
            <person name="Ohtoshi R."/>
            <person name="Moran D.A.P."/>
            <person name="Shinohara A."/>
            <person name="Yoshida Y."/>
            <person name="Fujiwara M."/>
            <person name="Mori M."/>
            <person name="Tomita M."/>
            <person name="Arakawa K."/>
        </authorList>
    </citation>
    <scope>NUCLEOTIDE SEQUENCE [LARGE SCALE GENOMIC DNA]</scope>
</reference>
<evidence type="ECO:0000313" key="1">
    <source>
        <dbReference type="EMBL" id="GBN03948.1"/>
    </source>
</evidence>
<sequence>MLSETFIGPRCLHGMSRLVGWRFVDSRPDFAAYLPCIRACLSLNLFRIEYTSVGGERKFEEGYSSSNVVLVACLRMVQNFEVRPKIEFVFKTRR</sequence>
<dbReference type="Proteomes" id="UP000499080">
    <property type="component" value="Unassembled WGS sequence"/>
</dbReference>
<protein>
    <submittedName>
        <fullName evidence="1">Uncharacterized protein</fullName>
    </submittedName>
</protein>
<dbReference type="EMBL" id="BGPR01004844">
    <property type="protein sequence ID" value="GBN03948.1"/>
    <property type="molecule type" value="Genomic_DNA"/>
</dbReference>
<accession>A0A4Y2KNU6</accession>
<evidence type="ECO:0000313" key="2">
    <source>
        <dbReference type="Proteomes" id="UP000499080"/>
    </source>
</evidence>
<name>A0A4Y2KNU6_ARAVE</name>
<comment type="caution">
    <text evidence="1">The sequence shown here is derived from an EMBL/GenBank/DDBJ whole genome shotgun (WGS) entry which is preliminary data.</text>
</comment>
<dbReference type="AlphaFoldDB" id="A0A4Y2KNU6"/>
<gene>
    <name evidence="1" type="ORF">AVEN_148788_1</name>
</gene>
<organism evidence="1 2">
    <name type="scientific">Araneus ventricosus</name>
    <name type="common">Orbweaver spider</name>
    <name type="synonym">Epeira ventricosa</name>
    <dbReference type="NCBI Taxonomy" id="182803"/>
    <lineage>
        <taxon>Eukaryota</taxon>
        <taxon>Metazoa</taxon>
        <taxon>Ecdysozoa</taxon>
        <taxon>Arthropoda</taxon>
        <taxon>Chelicerata</taxon>
        <taxon>Arachnida</taxon>
        <taxon>Araneae</taxon>
        <taxon>Araneomorphae</taxon>
        <taxon>Entelegynae</taxon>
        <taxon>Araneoidea</taxon>
        <taxon>Araneidae</taxon>
        <taxon>Araneus</taxon>
    </lineage>
</organism>
<proteinExistence type="predicted"/>